<evidence type="ECO:0000256" key="2">
    <source>
        <dbReference type="SAM" id="MobiDB-lite"/>
    </source>
</evidence>
<dbReference type="Pfam" id="PF14223">
    <property type="entry name" value="Retrotran_gag_2"/>
    <property type="match status" value="1"/>
</dbReference>
<dbReference type="AlphaFoldDB" id="A0A9D4SFH5"/>
<reference evidence="4" key="2">
    <citation type="journal article" date="2021" name="World Allergy Organ. J.">
        <title>Chromosome-level assembly of Dermatophagoides farinae genome and transcriptome reveals two novel allergens Der f 37 and Der f 39.</title>
        <authorList>
            <person name="Chen J."/>
            <person name="Cai Z."/>
            <person name="Fan D."/>
            <person name="Hu J."/>
            <person name="Hou Y."/>
            <person name="He Y."/>
            <person name="Zhang Z."/>
            <person name="Zhao Z."/>
            <person name="Gao P."/>
            <person name="Hu W."/>
            <person name="Sun J."/>
            <person name="Li J."/>
            <person name="Ji K."/>
        </authorList>
    </citation>
    <scope>NUCLEOTIDE SEQUENCE</scope>
    <source>
        <strain evidence="4">JKM2019</strain>
    </source>
</reference>
<dbReference type="InterPro" id="IPR057670">
    <property type="entry name" value="SH3_retrovirus"/>
</dbReference>
<dbReference type="Gene3D" id="4.10.60.10">
    <property type="entry name" value="Zinc finger, CCHC-type"/>
    <property type="match status" value="1"/>
</dbReference>
<proteinExistence type="predicted"/>
<dbReference type="SUPFAM" id="SSF57756">
    <property type="entry name" value="Retrovirus zinc finger-like domains"/>
    <property type="match status" value="1"/>
</dbReference>
<dbReference type="PANTHER" id="PTHR35317">
    <property type="entry name" value="OS04G0629600 PROTEIN"/>
    <property type="match status" value="1"/>
</dbReference>
<sequence length="758" mass="85360">MGPSCHSATPKITVLTDSSFQRWNVEIESALRSLDLWKYVEEKYDDKSQDKEMYAAKNLLYSSLDDDNHDRIIGCKTAKEIYKALKEYHQGSSSAELDNLMLKFYSITWSDCAKDTFRKIRSVASELLTKGKELTDGEKCSKVLSILPPKFESIKNSIEAIRLSSGTRMTFNQLEQFVTGSMTAEAGEKKEIEIKRESETKNMLAMARRKKNFRCYECHKEGHIRKNCPLLKDSNESNDSKPKVTLMALSKAGIADRPKVMPKPSYDDDYQFCEIFADGGASVHTFNDRKYFTDIEPYNGGEIASPGGISQASGIGSVEVELHDGENWTTVELTNSLLIETSPMNMISLGQLSKHRNIHFGGDFNCTVIYRDGKPLIYADRSQKYTNVYEFGRAARKHNHVDARTILSMANKSLVGGLPTKLNNDMGFCRSCCNGKLIESCHPSVLSKKHDKAGEYIHMDIGGSVGEMLIKYDNKFDDHSKPVVLVGYDGESIYRRYDRKAGQMELSSTVKWEETPSSKIVSPILMIEPTNPSVPGTSEKSDKPDDNPISDIDDDADDINQTGEINDKPRGRPIGSKNKQHVLDPDKLASLRPRKILGLAVAGSAPNSFNDARNCVEANKWKESMQSEYQALIENDTWDLVPRPENKTVISVNRVDTETYVGIQYLRDRPNRQVYLSQPKYALAKLKAFGMENCHVVRSPGSTDDLYDESPENNDYPYRQAIGSLLHRAIKSIGISFEIETYRYKISHGQTIDTGEYY</sequence>
<keyword evidence="1" id="KW-0479">Metal-binding</keyword>
<dbReference type="PANTHER" id="PTHR35317:SF29">
    <property type="entry name" value="CCHC-TYPE DOMAIN-CONTAINING PROTEIN"/>
    <property type="match status" value="1"/>
</dbReference>
<dbReference type="EMBL" id="SDOV01000007">
    <property type="protein sequence ID" value="KAH7639100.1"/>
    <property type="molecule type" value="Genomic_DNA"/>
</dbReference>
<dbReference type="InterPro" id="IPR054722">
    <property type="entry name" value="PolX-like_BBD"/>
</dbReference>
<dbReference type="SMART" id="SM00343">
    <property type="entry name" value="ZnF_C2HC"/>
    <property type="match status" value="1"/>
</dbReference>
<keyword evidence="1" id="KW-0863">Zinc-finger</keyword>
<dbReference type="Proteomes" id="UP000828236">
    <property type="component" value="Unassembled WGS sequence"/>
</dbReference>
<gene>
    <name evidence="4" type="ORF">HUG17_3133</name>
</gene>
<evidence type="ECO:0000313" key="4">
    <source>
        <dbReference type="EMBL" id="KAH7639100.1"/>
    </source>
</evidence>
<dbReference type="Pfam" id="PF25597">
    <property type="entry name" value="SH3_retrovirus"/>
    <property type="match status" value="1"/>
</dbReference>
<feature type="region of interest" description="Disordered" evidence="2">
    <location>
        <begin position="521"/>
        <end position="582"/>
    </location>
</feature>
<protein>
    <recommendedName>
        <fullName evidence="3">CCHC-type domain-containing protein</fullName>
    </recommendedName>
</protein>
<dbReference type="Pfam" id="PF22936">
    <property type="entry name" value="Pol_BBD"/>
    <property type="match status" value="1"/>
</dbReference>
<organism evidence="4">
    <name type="scientific">Dermatophagoides farinae</name>
    <name type="common">American house dust mite</name>
    <dbReference type="NCBI Taxonomy" id="6954"/>
    <lineage>
        <taxon>Eukaryota</taxon>
        <taxon>Metazoa</taxon>
        <taxon>Ecdysozoa</taxon>
        <taxon>Arthropoda</taxon>
        <taxon>Chelicerata</taxon>
        <taxon>Arachnida</taxon>
        <taxon>Acari</taxon>
        <taxon>Acariformes</taxon>
        <taxon>Sarcoptiformes</taxon>
        <taxon>Astigmata</taxon>
        <taxon>Psoroptidia</taxon>
        <taxon>Analgoidea</taxon>
        <taxon>Pyroglyphidae</taxon>
        <taxon>Dermatophagoidinae</taxon>
        <taxon>Dermatophagoides</taxon>
    </lineage>
</organism>
<dbReference type="GO" id="GO:0003676">
    <property type="term" value="F:nucleic acid binding"/>
    <property type="evidence" value="ECO:0007669"/>
    <property type="project" value="InterPro"/>
</dbReference>
<dbReference type="PROSITE" id="PS50158">
    <property type="entry name" value="ZF_CCHC"/>
    <property type="match status" value="1"/>
</dbReference>
<name>A0A9D4SFH5_DERFA</name>
<dbReference type="GO" id="GO:0008270">
    <property type="term" value="F:zinc ion binding"/>
    <property type="evidence" value="ECO:0007669"/>
    <property type="project" value="UniProtKB-KW"/>
</dbReference>
<comment type="caution">
    <text evidence="4">The sequence shown here is derived from an EMBL/GenBank/DDBJ whole genome shotgun (WGS) entry which is preliminary data.</text>
</comment>
<evidence type="ECO:0000259" key="3">
    <source>
        <dbReference type="PROSITE" id="PS50158"/>
    </source>
</evidence>
<keyword evidence="1" id="KW-0862">Zinc</keyword>
<feature type="domain" description="CCHC-type" evidence="3">
    <location>
        <begin position="214"/>
        <end position="229"/>
    </location>
</feature>
<accession>A0A9D4SFH5</accession>
<evidence type="ECO:0000256" key="1">
    <source>
        <dbReference type="PROSITE-ProRule" id="PRU00047"/>
    </source>
</evidence>
<reference evidence="4" key="1">
    <citation type="submission" date="2020-06" db="EMBL/GenBank/DDBJ databases">
        <authorList>
            <person name="Ji K."/>
            <person name="Li J."/>
        </authorList>
    </citation>
    <scope>NUCLEOTIDE SEQUENCE</scope>
    <source>
        <strain evidence="4">JKM2019</strain>
        <tissue evidence="4">Whole body</tissue>
    </source>
</reference>
<dbReference type="InterPro" id="IPR001878">
    <property type="entry name" value="Znf_CCHC"/>
</dbReference>
<dbReference type="InterPro" id="IPR036875">
    <property type="entry name" value="Znf_CCHC_sf"/>
</dbReference>